<sequence>MKDKNDYQDFQTATSNATNPIPFSDGNKLSQIGDMTNKNDYQDIQTATSNATNPITFSTGNKLTQIGDITDKNEYQDIQMATSNATNPSPLSEERYIEGLTTLKDGLILLFIEGILCDAKLKTATEIFPVHKVVLSAQSPVFKSMFTTEMKEKTNDFVEIEDLDADTVREMLFFMYSDILDNLEYERAKNLYFAADKYNIISLKQKCSDFLKQNLQHLNCCDVLLLADTHQDNDLKRYVQNYIVENVEAVCNSDEWENFVENHPRLIITTLCTLLMRKRNRKS</sequence>
<reference evidence="3" key="1">
    <citation type="journal article" date="2020" name="bioRxiv">
        <title>Chromosome-level reference genome of the European wasp spider Argiope bruennichi: a resource for studies on range expansion and evolutionary adaptation.</title>
        <authorList>
            <person name="Sheffer M.M."/>
            <person name="Hoppe A."/>
            <person name="Krehenwinkel H."/>
            <person name="Uhl G."/>
            <person name="Kuss A.W."/>
            <person name="Jensen L."/>
            <person name="Jensen C."/>
            <person name="Gillespie R.G."/>
            <person name="Hoff K.J."/>
            <person name="Prost S."/>
        </authorList>
    </citation>
    <scope>NUCLEOTIDE SEQUENCE</scope>
</reference>
<dbReference type="EMBL" id="JABXBU010002228">
    <property type="protein sequence ID" value="KAF8770765.1"/>
    <property type="molecule type" value="Genomic_DNA"/>
</dbReference>
<dbReference type="PROSITE" id="PS50097">
    <property type="entry name" value="BTB"/>
    <property type="match status" value="1"/>
</dbReference>
<proteinExistence type="predicted"/>
<dbReference type="AlphaFoldDB" id="A0A8T0EFN1"/>
<dbReference type="InterPro" id="IPR011333">
    <property type="entry name" value="SKP1/BTB/POZ_sf"/>
</dbReference>
<keyword evidence="4" id="KW-1185">Reference proteome</keyword>
<evidence type="ECO:0000256" key="1">
    <source>
        <dbReference type="SAM" id="MobiDB-lite"/>
    </source>
</evidence>
<dbReference type="PANTHER" id="PTHR24413">
    <property type="entry name" value="SPECKLE-TYPE POZ PROTEIN"/>
    <property type="match status" value="1"/>
</dbReference>
<dbReference type="Gene3D" id="1.25.40.420">
    <property type="match status" value="1"/>
</dbReference>
<dbReference type="SUPFAM" id="SSF54695">
    <property type="entry name" value="POZ domain"/>
    <property type="match status" value="1"/>
</dbReference>
<dbReference type="InterPro" id="IPR011705">
    <property type="entry name" value="BACK"/>
</dbReference>
<gene>
    <name evidence="3" type="ORF">HNY73_018255</name>
</gene>
<feature type="domain" description="BTB" evidence="2">
    <location>
        <begin position="117"/>
        <end position="184"/>
    </location>
</feature>
<name>A0A8T0EFN1_ARGBR</name>
<dbReference type="SMART" id="SM00225">
    <property type="entry name" value="BTB"/>
    <property type="match status" value="1"/>
</dbReference>
<feature type="compositionally biased region" description="Polar residues" evidence="1">
    <location>
        <begin position="8"/>
        <end position="25"/>
    </location>
</feature>
<comment type="caution">
    <text evidence="3">The sequence shown here is derived from an EMBL/GenBank/DDBJ whole genome shotgun (WGS) entry which is preliminary data.</text>
</comment>
<dbReference type="CDD" id="cd18186">
    <property type="entry name" value="BTB_POZ_ZBTB_KLHL-like"/>
    <property type="match status" value="1"/>
</dbReference>
<dbReference type="Pfam" id="PF07707">
    <property type="entry name" value="BACK"/>
    <property type="match status" value="1"/>
</dbReference>
<reference evidence="3" key="2">
    <citation type="submission" date="2020-06" db="EMBL/GenBank/DDBJ databases">
        <authorList>
            <person name="Sheffer M."/>
        </authorList>
    </citation>
    <scope>NUCLEOTIDE SEQUENCE</scope>
</reference>
<evidence type="ECO:0000313" key="4">
    <source>
        <dbReference type="Proteomes" id="UP000807504"/>
    </source>
</evidence>
<evidence type="ECO:0000259" key="2">
    <source>
        <dbReference type="PROSITE" id="PS50097"/>
    </source>
</evidence>
<evidence type="ECO:0000313" key="3">
    <source>
        <dbReference type="EMBL" id="KAF8770765.1"/>
    </source>
</evidence>
<dbReference type="Proteomes" id="UP000807504">
    <property type="component" value="Unassembled WGS sequence"/>
</dbReference>
<protein>
    <submittedName>
        <fullName evidence="3">Speckle-type POZ protein like</fullName>
    </submittedName>
</protein>
<dbReference type="Gene3D" id="3.30.710.10">
    <property type="entry name" value="Potassium Channel Kv1.1, Chain A"/>
    <property type="match status" value="1"/>
</dbReference>
<dbReference type="Pfam" id="PF00651">
    <property type="entry name" value="BTB"/>
    <property type="match status" value="1"/>
</dbReference>
<accession>A0A8T0EFN1</accession>
<organism evidence="3 4">
    <name type="scientific">Argiope bruennichi</name>
    <name type="common">Wasp spider</name>
    <name type="synonym">Aranea bruennichi</name>
    <dbReference type="NCBI Taxonomy" id="94029"/>
    <lineage>
        <taxon>Eukaryota</taxon>
        <taxon>Metazoa</taxon>
        <taxon>Ecdysozoa</taxon>
        <taxon>Arthropoda</taxon>
        <taxon>Chelicerata</taxon>
        <taxon>Arachnida</taxon>
        <taxon>Araneae</taxon>
        <taxon>Araneomorphae</taxon>
        <taxon>Entelegynae</taxon>
        <taxon>Araneoidea</taxon>
        <taxon>Araneidae</taxon>
        <taxon>Argiope</taxon>
    </lineage>
</organism>
<feature type="region of interest" description="Disordered" evidence="1">
    <location>
        <begin position="1"/>
        <end position="25"/>
    </location>
</feature>
<dbReference type="InterPro" id="IPR000210">
    <property type="entry name" value="BTB/POZ_dom"/>
</dbReference>